<reference evidence="1 2" key="1">
    <citation type="journal article" date="2014" name="Nature">
        <title>The genome of the recently domesticated crop plant sugar beet (Beta vulgaris).</title>
        <authorList>
            <person name="Dohm J.C."/>
            <person name="Minoche A.E."/>
            <person name="Holtgrawe D."/>
            <person name="Capella-Gutierrez S."/>
            <person name="Zakrzewski F."/>
            <person name="Tafer H."/>
            <person name="Rupp O."/>
            <person name="Sorensen T.R."/>
            <person name="Stracke R."/>
            <person name="Reinhardt R."/>
            <person name="Goesmann A."/>
            <person name="Kraft T."/>
            <person name="Schulz B."/>
            <person name="Stadler P.F."/>
            <person name="Schmidt T."/>
            <person name="Gabaldon T."/>
            <person name="Lehrach H."/>
            <person name="Weisshaar B."/>
            <person name="Himmelbauer H."/>
        </authorList>
    </citation>
    <scope>NUCLEOTIDE SEQUENCE [LARGE SCALE GENOMIC DNA]</scope>
    <source>
        <tissue evidence="1">Taproot</tissue>
    </source>
</reference>
<proteinExistence type="predicted"/>
<dbReference type="EMBL" id="KQ106756">
    <property type="protein sequence ID" value="KMS65570.1"/>
    <property type="molecule type" value="Genomic_DNA"/>
</dbReference>
<name>A0A0J8BIU2_BETVV</name>
<dbReference type="Gramene" id="KMS65570">
    <property type="protein sequence ID" value="KMS65570"/>
    <property type="gene ID" value="BVRB_034630"/>
</dbReference>
<keyword evidence="2" id="KW-1185">Reference proteome</keyword>
<organism evidence="1 2">
    <name type="scientific">Beta vulgaris subsp. vulgaris</name>
    <name type="common">Beet</name>
    <dbReference type="NCBI Taxonomy" id="3555"/>
    <lineage>
        <taxon>Eukaryota</taxon>
        <taxon>Viridiplantae</taxon>
        <taxon>Streptophyta</taxon>
        <taxon>Embryophyta</taxon>
        <taxon>Tracheophyta</taxon>
        <taxon>Spermatophyta</taxon>
        <taxon>Magnoliopsida</taxon>
        <taxon>eudicotyledons</taxon>
        <taxon>Gunneridae</taxon>
        <taxon>Pentapetalae</taxon>
        <taxon>Caryophyllales</taxon>
        <taxon>Chenopodiaceae</taxon>
        <taxon>Betoideae</taxon>
        <taxon>Beta</taxon>
    </lineage>
</organism>
<sequence length="148" mass="16645">MDQSQFRAAIPDYHLQRFARSHLLHFSIEPGIPSYVPVVDSCWIPALCSMLPEKREDVGNLIYTSSVNLADKFERNCAETIKAADSLAEVRDNFARMLRQYLRKMQAYLRPVPKAENRCFSYCTAGGKIRGCPAGKSACHGQQDSGDE</sequence>
<evidence type="ECO:0000313" key="2">
    <source>
        <dbReference type="Proteomes" id="UP000035740"/>
    </source>
</evidence>
<evidence type="ECO:0000313" key="1">
    <source>
        <dbReference type="EMBL" id="KMS65570.1"/>
    </source>
</evidence>
<accession>A0A0J8BIU2</accession>
<gene>
    <name evidence="1" type="ORF">BVRB_034630</name>
</gene>
<protein>
    <submittedName>
        <fullName evidence="1">Uncharacterized protein</fullName>
    </submittedName>
</protein>
<dbReference type="AlphaFoldDB" id="A0A0J8BIU2"/>
<dbReference type="Proteomes" id="UP000035740">
    <property type="component" value="Unassembled WGS sequence"/>
</dbReference>